<gene>
    <name evidence="1" type="ORF">NliqN6_6348</name>
</gene>
<dbReference type="AlphaFoldDB" id="A0A8H3TZV1"/>
<dbReference type="EMBL" id="BLZA01000053">
    <property type="protein sequence ID" value="GHJ89946.1"/>
    <property type="molecule type" value="Genomic_DNA"/>
</dbReference>
<sequence>MSDPFDTINALEETHYQQGYADGHAHGALHGLYEGRELGQEKCFEWWEELGFFEGQAQLWRRLANVQGGTDKKISPRTLKSIDQLVELINSFPTINPTPSTTSPEASSESSTDLPALITRIRAKYRLICSALGVKARLVVRQSVEGDVMQDRGDDDGAVQGVQGVEGKDVGLQGVTDSRLLQF</sequence>
<proteinExistence type="predicted"/>
<accession>A0A8H3TZV1</accession>
<dbReference type="Proteomes" id="UP000620104">
    <property type="component" value="Unassembled WGS sequence"/>
</dbReference>
<dbReference type="PANTHER" id="PTHR28532:SF1">
    <property type="entry name" value="ORAL CANCER OVEREXPRESSED 1"/>
    <property type="match status" value="1"/>
</dbReference>
<evidence type="ECO:0000313" key="2">
    <source>
        <dbReference type="Proteomes" id="UP000620104"/>
    </source>
</evidence>
<dbReference type="InterPro" id="IPR052436">
    <property type="entry name" value="LTO1_adapter"/>
</dbReference>
<name>A0A8H3TZV1_9TREE</name>
<reference evidence="1" key="1">
    <citation type="submission" date="2020-07" db="EMBL/GenBank/DDBJ databases">
        <title>Draft Genome Sequence of a Deep-Sea Yeast, Naganishia (Cryptococcus) liquefaciens strain N6.</title>
        <authorList>
            <person name="Han Y.W."/>
            <person name="Kajitani R."/>
            <person name="Morimoto H."/>
            <person name="Parhat M."/>
            <person name="Tsubouchi H."/>
            <person name="Bakenova O."/>
            <person name="Ogata M."/>
            <person name="Argunhan B."/>
            <person name="Aoki R."/>
            <person name="Kajiwara S."/>
            <person name="Itoh T."/>
            <person name="Iwasaki H."/>
        </authorList>
    </citation>
    <scope>NUCLEOTIDE SEQUENCE</scope>
    <source>
        <strain evidence="1">N6</strain>
    </source>
</reference>
<protein>
    <recommendedName>
        <fullName evidence="3">Essential protein Yae1 N-terminal domain-containing protein</fullName>
    </recommendedName>
</protein>
<dbReference type="OrthoDB" id="48036at2759"/>
<dbReference type="PANTHER" id="PTHR28532">
    <property type="entry name" value="GEO13458P1"/>
    <property type="match status" value="1"/>
</dbReference>
<organism evidence="1 2">
    <name type="scientific">Naganishia liquefaciens</name>
    <dbReference type="NCBI Taxonomy" id="104408"/>
    <lineage>
        <taxon>Eukaryota</taxon>
        <taxon>Fungi</taxon>
        <taxon>Dikarya</taxon>
        <taxon>Basidiomycota</taxon>
        <taxon>Agaricomycotina</taxon>
        <taxon>Tremellomycetes</taxon>
        <taxon>Filobasidiales</taxon>
        <taxon>Filobasidiaceae</taxon>
        <taxon>Naganishia</taxon>
    </lineage>
</organism>
<evidence type="ECO:0008006" key="3">
    <source>
        <dbReference type="Google" id="ProtNLM"/>
    </source>
</evidence>
<keyword evidence="2" id="KW-1185">Reference proteome</keyword>
<comment type="caution">
    <text evidence="1">The sequence shown here is derived from an EMBL/GenBank/DDBJ whole genome shotgun (WGS) entry which is preliminary data.</text>
</comment>
<evidence type="ECO:0000313" key="1">
    <source>
        <dbReference type="EMBL" id="GHJ89946.1"/>
    </source>
</evidence>